<dbReference type="NCBIfam" id="TIGR03447">
    <property type="entry name" value="mycothiol_MshC"/>
    <property type="match status" value="1"/>
</dbReference>
<dbReference type="PANTHER" id="PTHR10890">
    <property type="entry name" value="CYSTEINYL-TRNA SYNTHETASE"/>
    <property type="match status" value="1"/>
</dbReference>
<evidence type="ECO:0000256" key="9">
    <source>
        <dbReference type="ARBA" id="ARBA00048350"/>
    </source>
</evidence>
<dbReference type="GO" id="GO:0005829">
    <property type="term" value="C:cytosol"/>
    <property type="evidence" value="ECO:0007669"/>
    <property type="project" value="TreeGrafter"/>
</dbReference>
<dbReference type="AlphaFoldDB" id="A0A0A0NVN8"/>
<reference evidence="12 13" key="1">
    <citation type="journal article" date="2018" name="J. Biol. Chem.">
        <title>Discovery of the actinoplanic acid pathway in Streptomyces rapamycinicus reveals a genetically conserved synergism with rapamycin.</title>
        <authorList>
            <person name="Mrak P."/>
            <person name="Krastel P."/>
            <person name="Pivk Lukancic P."/>
            <person name="Tao J."/>
            <person name="Pistorius D."/>
            <person name="Moore C.M."/>
        </authorList>
    </citation>
    <scope>NUCLEOTIDE SEQUENCE [LARGE SCALE GENOMIC DNA]</scope>
    <source>
        <strain evidence="12 13">NRRL 5491</strain>
    </source>
</reference>
<feature type="short sequence motif" description="'HIGH' region" evidence="10">
    <location>
        <begin position="45"/>
        <end position="55"/>
    </location>
</feature>
<dbReference type="KEGG" id="src:M271_38390"/>
<dbReference type="GO" id="GO:0004817">
    <property type="term" value="F:cysteine-tRNA ligase activity"/>
    <property type="evidence" value="ECO:0007669"/>
    <property type="project" value="TreeGrafter"/>
</dbReference>
<dbReference type="Gene3D" id="3.40.50.620">
    <property type="entry name" value="HUPs"/>
    <property type="match status" value="1"/>
</dbReference>
<keyword evidence="4 10" id="KW-0436">Ligase</keyword>
<feature type="binding site" evidence="10">
    <location>
        <position position="228"/>
    </location>
    <ligand>
        <name>Zn(2+)</name>
        <dbReference type="ChEBI" id="CHEBI:29105"/>
    </ligand>
</feature>
<dbReference type="InterPro" id="IPR017812">
    <property type="entry name" value="Mycothiol_ligase_MshC"/>
</dbReference>
<dbReference type="FunFam" id="3.40.50.620:FF:000134">
    <property type="entry name" value="L-cysteine:1D-myo-inositol 2-amino-2-deoxy-alpha-D-glucopyranoside ligase"/>
    <property type="match status" value="1"/>
</dbReference>
<evidence type="ECO:0000256" key="7">
    <source>
        <dbReference type="ARBA" id="ARBA00022833"/>
    </source>
</evidence>
<evidence type="ECO:0000256" key="3">
    <source>
        <dbReference type="ARBA" id="ARBA00011245"/>
    </source>
</evidence>
<dbReference type="Pfam" id="PF01406">
    <property type="entry name" value="tRNA-synt_1e"/>
    <property type="match status" value="1"/>
</dbReference>
<dbReference type="HAMAP" id="MF_01697">
    <property type="entry name" value="MshC"/>
    <property type="match status" value="1"/>
</dbReference>
<dbReference type="RefSeq" id="WP_020872556.1">
    <property type="nucleotide sequence ID" value="NC_022785.1"/>
</dbReference>
<dbReference type="PANTHER" id="PTHR10890:SF3">
    <property type="entry name" value="CYSTEINE--TRNA LIGASE, CYTOPLASMIC"/>
    <property type="match status" value="1"/>
</dbReference>
<evidence type="ECO:0000256" key="8">
    <source>
        <dbReference type="ARBA" id="ARBA00022840"/>
    </source>
</evidence>
<feature type="short sequence motif" description="'ERGGDP' region" evidence="10">
    <location>
        <begin position="183"/>
        <end position="188"/>
    </location>
</feature>
<evidence type="ECO:0000256" key="4">
    <source>
        <dbReference type="ARBA" id="ARBA00022598"/>
    </source>
</evidence>
<feature type="binding site" evidence="10">
    <location>
        <begin position="81"/>
        <end position="83"/>
    </location>
    <ligand>
        <name>L-cysteinyl-5'-AMP</name>
        <dbReference type="ChEBI" id="CHEBI:144924"/>
    </ligand>
</feature>
<dbReference type="SUPFAM" id="SSF52374">
    <property type="entry name" value="Nucleotidylyl transferase"/>
    <property type="match status" value="1"/>
</dbReference>
<dbReference type="GO" id="GO:0010125">
    <property type="term" value="P:mycothiol biosynthetic process"/>
    <property type="evidence" value="ECO:0007669"/>
    <property type="project" value="UniProtKB-UniRule"/>
</dbReference>
<evidence type="ECO:0000313" key="13">
    <source>
        <dbReference type="Proteomes" id="UP000281594"/>
    </source>
</evidence>
<dbReference type="GO" id="GO:0035446">
    <property type="term" value="F:cysteine-glucosaminylinositol ligase activity"/>
    <property type="evidence" value="ECO:0007669"/>
    <property type="project" value="UniProtKB-UniRule"/>
</dbReference>
<comment type="similarity">
    <text evidence="2 10">Belongs to the class-I aminoacyl-tRNA synthetase family. MshC subfamily.</text>
</comment>
<dbReference type="Proteomes" id="UP000281594">
    <property type="component" value="Unassembled WGS sequence"/>
</dbReference>
<comment type="subunit">
    <text evidence="3 10">Monomer.</text>
</comment>
<evidence type="ECO:0000256" key="10">
    <source>
        <dbReference type="HAMAP-Rule" id="MF_01697"/>
    </source>
</evidence>
<dbReference type="InterPro" id="IPR024909">
    <property type="entry name" value="Cys-tRNA/MSH_ligase"/>
</dbReference>
<accession>A0A0A0NVN8</accession>
<dbReference type="EC" id="6.3.1.13" evidence="10"/>
<evidence type="ECO:0000256" key="5">
    <source>
        <dbReference type="ARBA" id="ARBA00022723"/>
    </source>
</evidence>
<organism evidence="12 13">
    <name type="scientific">Streptomyces rapamycinicus (strain ATCC 29253 / DSM 41530 / NRRL 5491 / AYB-994)</name>
    <name type="common">Streptomyces hygroscopicus (strain ATCC 29253)</name>
    <dbReference type="NCBI Taxonomy" id="1343740"/>
    <lineage>
        <taxon>Bacteria</taxon>
        <taxon>Bacillati</taxon>
        <taxon>Actinomycetota</taxon>
        <taxon>Actinomycetes</taxon>
        <taxon>Kitasatosporales</taxon>
        <taxon>Streptomycetaceae</taxon>
        <taxon>Streptomyces</taxon>
        <taxon>Streptomyces violaceusniger group</taxon>
    </lineage>
</organism>
<feature type="binding site" evidence="10">
    <location>
        <position position="253"/>
    </location>
    <ligand>
        <name>Zn(2+)</name>
        <dbReference type="ChEBI" id="CHEBI:29105"/>
    </ligand>
</feature>
<dbReference type="HOGENOM" id="CLU_013528_0_0_11"/>
<keyword evidence="7 10" id="KW-0862">Zinc</keyword>
<dbReference type="eggNOG" id="COG0215">
    <property type="taxonomic scope" value="Bacteria"/>
</dbReference>
<feature type="binding site" evidence="10">
    <location>
        <begin position="246"/>
        <end position="248"/>
    </location>
    <ligand>
        <name>L-cysteinyl-5'-AMP</name>
        <dbReference type="ChEBI" id="CHEBI:144924"/>
    </ligand>
</feature>
<evidence type="ECO:0000256" key="6">
    <source>
        <dbReference type="ARBA" id="ARBA00022741"/>
    </source>
</evidence>
<dbReference type="EMBL" id="QYCY01000001">
    <property type="protein sequence ID" value="RLV77747.1"/>
    <property type="molecule type" value="Genomic_DNA"/>
</dbReference>
<dbReference type="CDD" id="cd07955">
    <property type="entry name" value="Anticodon_Ia_Cys_like"/>
    <property type="match status" value="1"/>
</dbReference>
<dbReference type="STRING" id="1343740.M271_38390"/>
<evidence type="ECO:0000256" key="2">
    <source>
        <dbReference type="ARBA" id="ARBA00007723"/>
    </source>
</evidence>
<evidence type="ECO:0000313" key="12">
    <source>
        <dbReference type="EMBL" id="RLV77747.1"/>
    </source>
</evidence>
<comment type="catalytic activity">
    <reaction evidence="9 10">
        <text>1D-myo-inositol 2-amino-2-deoxy-alpha-D-glucopyranoside + L-cysteine + ATP = 1D-myo-inositol 2-(L-cysteinylamino)-2-deoxy-alpha-D-glucopyranoside + AMP + diphosphate + H(+)</text>
        <dbReference type="Rhea" id="RHEA:26176"/>
        <dbReference type="ChEBI" id="CHEBI:15378"/>
        <dbReference type="ChEBI" id="CHEBI:30616"/>
        <dbReference type="ChEBI" id="CHEBI:33019"/>
        <dbReference type="ChEBI" id="CHEBI:35235"/>
        <dbReference type="ChEBI" id="CHEBI:58886"/>
        <dbReference type="ChEBI" id="CHEBI:58887"/>
        <dbReference type="ChEBI" id="CHEBI:456215"/>
        <dbReference type="EC" id="6.3.1.13"/>
    </reaction>
</comment>
<feature type="binding site" evidence="10">
    <location>
        <position position="58"/>
    </location>
    <ligand>
        <name>L-cysteinyl-5'-AMP</name>
        <dbReference type="ChEBI" id="CHEBI:144924"/>
    </ligand>
</feature>
<evidence type="ECO:0000256" key="1">
    <source>
        <dbReference type="ARBA" id="ARBA00003679"/>
    </source>
</evidence>
<comment type="function">
    <text evidence="1 10">Catalyzes the ATP-dependent condensation of GlcN-Ins and L-cysteine to form L-Cys-GlcN-Ins.</text>
</comment>
<comment type="cofactor">
    <cofactor evidence="10">
        <name>Zn(2+)</name>
        <dbReference type="ChEBI" id="CHEBI:29105"/>
    </cofactor>
    <text evidence="10">Binds 1 zinc ion per subunit.</text>
</comment>
<dbReference type="Gene3D" id="1.20.120.640">
    <property type="entry name" value="Anticodon-binding domain of a subclass of class I aminoacyl-tRNA synthetases"/>
    <property type="match status" value="1"/>
</dbReference>
<dbReference type="PRINTS" id="PR00983">
    <property type="entry name" value="TRNASYNTHCYS"/>
</dbReference>
<keyword evidence="8 10" id="KW-0067">ATP-binding</keyword>
<feature type="short sequence motif" description="'KMSKS' region" evidence="10">
    <location>
        <begin position="286"/>
        <end position="290"/>
    </location>
</feature>
<dbReference type="GO" id="GO:0006423">
    <property type="term" value="P:cysteinyl-tRNA aminoacylation"/>
    <property type="evidence" value="ECO:0007669"/>
    <property type="project" value="TreeGrafter"/>
</dbReference>
<feature type="domain" description="tRNA synthetases class I catalytic" evidence="11">
    <location>
        <begin position="39"/>
        <end position="334"/>
    </location>
</feature>
<sequence length="409" mass="44146">MYAWPASEVPALPGSGRDLSIHDTATGGRITLTPGPVARIYVCGITPYDATHMGHAATYNAFDLVQRVWLDTKRQVHYVQNVTDVDDPLLERARENGDDWTALAERETALFREDMTALRMLPPQHYIGAVEAIPGIVPLVERLRDLGAAYELEGDIYFSVESDPSFGSVSRLDAEAMRLLSAERGGDPERPGKKSPLDPMLWMAARDGEPSWDGGSLGRGRPGWHIECVAIALDHLGMSFDVQGGGSDLAFPHHEMGASHAQVLTGERPFAKTYVHAGMVALDGEKMSKSKGNLVFVSALRRDGVDPAAIRLALLARHYRSDWEWTDGLLREAEERLARWRAAVSRPDGPSADGLVGEIREALADDLDSPAALAAVDRWAAAQSATGGTDEGAPGLVSRAVDALLGVAL</sequence>
<protein>
    <recommendedName>
        <fullName evidence="10">L-cysteine:1D-myo-inositol 2-amino-2-deoxy-alpha-D-glucopyranoside ligase</fullName>
        <shortName evidence="10">L-Cys:GlcN-Ins ligase</shortName>
        <ecNumber evidence="10">6.3.1.13</ecNumber>
    </recommendedName>
    <alternativeName>
        <fullName evidence="10">Mycothiol ligase</fullName>
        <shortName evidence="10">MSH ligase</shortName>
    </alternativeName>
</protein>
<name>A0A0A0NVN8_STRRN</name>
<dbReference type="InterPro" id="IPR014729">
    <property type="entry name" value="Rossmann-like_a/b/a_fold"/>
</dbReference>
<dbReference type="GO" id="GO:0008270">
    <property type="term" value="F:zinc ion binding"/>
    <property type="evidence" value="ECO:0007669"/>
    <property type="project" value="UniProtKB-UniRule"/>
</dbReference>
<dbReference type="GO" id="GO:0005524">
    <property type="term" value="F:ATP binding"/>
    <property type="evidence" value="ECO:0007669"/>
    <property type="project" value="UniProtKB-KW"/>
</dbReference>
<evidence type="ECO:0000259" key="11">
    <source>
        <dbReference type="Pfam" id="PF01406"/>
    </source>
</evidence>
<proteinExistence type="inferred from homology"/>
<feature type="binding site" evidence="10">
    <location>
        <position position="224"/>
    </location>
    <ligand>
        <name>L-cysteinyl-5'-AMP</name>
        <dbReference type="ChEBI" id="CHEBI:144924"/>
    </ligand>
</feature>
<feature type="binding site" evidence="10">
    <location>
        <position position="280"/>
    </location>
    <ligand>
        <name>L-cysteinyl-5'-AMP</name>
        <dbReference type="ChEBI" id="CHEBI:144924"/>
    </ligand>
</feature>
<gene>
    <name evidence="10" type="primary">mshC</name>
    <name evidence="12" type="ORF">D3C57_105220</name>
</gene>
<keyword evidence="5 10" id="KW-0479">Metal-binding</keyword>
<comment type="caution">
    <text evidence="12">The sequence shown here is derived from an EMBL/GenBank/DDBJ whole genome shotgun (WGS) entry which is preliminary data.</text>
</comment>
<keyword evidence="6 10" id="KW-0547">Nucleotide-binding</keyword>
<dbReference type="InterPro" id="IPR032678">
    <property type="entry name" value="tRNA-synt_1_cat_dom"/>
</dbReference>
<feature type="binding site" evidence="10">
    <location>
        <position position="43"/>
    </location>
    <ligand>
        <name>Zn(2+)</name>
        <dbReference type="ChEBI" id="CHEBI:29105"/>
    </ligand>
</feature>
<feature type="binding site" evidence="10">
    <location>
        <begin position="43"/>
        <end position="46"/>
    </location>
    <ligand>
        <name>L-cysteinyl-5'-AMP</name>
        <dbReference type="ChEBI" id="CHEBI:144924"/>
    </ligand>
</feature>